<evidence type="ECO:0000313" key="2">
    <source>
        <dbReference type="EMBL" id="RVU32117.1"/>
    </source>
</evidence>
<feature type="domain" description="HDOD" evidence="1">
    <location>
        <begin position="157"/>
        <end position="340"/>
    </location>
</feature>
<evidence type="ECO:0000259" key="1">
    <source>
        <dbReference type="PROSITE" id="PS51833"/>
    </source>
</evidence>
<comment type="caution">
    <text evidence="2">The sequence shown here is derived from an EMBL/GenBank/DDBJ whole genome shotgun (WGS) entry which is preliminary data.</text>
</comment>
<accession>A0A437QC67</accession>
<proteinExistence type="predicted"/>
<dbReference type="PANTHER" id="PTHR33525">
    <property type="match status" value="1"/>
</dbReference>
<name>A0A437QC67_9GAMM</name>
<dbReference type="InterPro" id="IPR052340">
    <property type="entry name" value="RNase_Y/CdgJ"/>
</dbReference>
<dbReference type="SUPFAM" id="SSF52172">
    <property type="entry name" value="CheY-like"/>
    <property type="match status" value="1"/>
</dbReference>
<dbReference type="PIRSF" id="PIRSF036883">
    <property type="entry name" value="RR_HD-GYP_mod"/>
    <property type="match status" value="1"/>
</dbReference>
<dbReference type="SUPFAM" id="SSF109604">
    <property type="entry name" value="HD-domain/PDEase-like"/>
    <property type="match status" value="1"/>
</dbReference>
<dbReference type="InterPro" id="IPR013976">
    <property type="entry name" value="HDOD"/>
</dbReference>
<dbReference type="EMBL" id="SACQ01000001">
    <property type="protein sequence ID" value="RVU32117.1"/>
    <property type="molecule type" value="Genomic_DNA"/>
</dbReference>
<dbReference type="Gene3D" id="3.40.50.2300">
    <property type="match status" value="1"/>
</dbReference>
<protein>
    <submittedName>
        <fullName evidence="2">HDOD domain-containing protein</fullName>
    </submittedName>
</protein>
<dbReference type="InterPro" id="IPR014626">
    <property type="entry name" value="Sig_transdc_resp-reg_put"/>
</dbReference>
<evidence type="ECO:0000313" key="3">
    <source>
        <dbReference type="Proteomes" id="UP000282818"/>
    </source>
</evidence>
<gene>
    <name evidence="2" type="ORF">EOE65_00215</name>
</gene>
<dbReference type="Gene3D" id="1.10.3210.10">
    <property type="entry name" value="Hypothetical protein af1432"/>
    <property type="match status" value="1"/>
</dbReference>
<dbReference type="Pfam" id="PF08668">
    <property type="entry name" value="HDOD"/>
    <property type="match status" value="1"/>
</dbReference>
<keyword evidence="3" id="KW-1185">Reference proteome</keyword>
<reference evidence="2 3" key="1">
    <citation type="submission" date="2019-01" db="EMBL/GenBank/DDBJ databases">
        <authorList>
            <person name="Chen W.-M."/>
        </authorList>
    </citation>
    <scope>NUCLEOTIDE SEQUENCE [LARGE SCALE GENOMIC DNA]</scope>
    <source>
        <strain evidence="2 3">HPM-16</strain>
    </source>
</reference>
<dbReference type="AlphaFoldDB" id="A0A437QC67"/>
<dbReference type="Proteomes" id="UP000282818">
    <property type="component" value="Unassembled WGS sequence"/>
</dbReference>
<dbReference type="InterPro" id="IPR011006">
    <property type="entry name" value="CheY-like_superfamily"/>
</dbReference>
<organism evidence="2 3">
    <name type="scientific">Neptunomonas marina</name>
    <dbReference type="NCBI Taxonomy" id="1815562"/>
    <lineage>
        <taxon>Bacteria</taxon>
        <taxon>Pseudomonadati</taxon>
        <taxon>Pseudomonadota</taxon>
        <taxon>Gammaproteobacteria</taxon>
        <taxon>Oceanospirillales</taxon>
        <taxon>Oceanospirillaceae</taxon>
        <taxon>Neptunomonas</taxon>
    </lineage>
</organism>
<sequence length="396" mass="43142">MLWGAASVFLLVEDLTMESPLLLIFEPNEEVRSAFQAAMAEITDSQWRVYEADSLDSALQALRDSAPNVVVSHSFTTYGGAEFLALAKQLQPEAVRVLFTEDFHDEVMTDSIAAVHLVMPQPLSCETLADIVTRAQTMQRLKLNDSLRSSLGRIDALPLLPSSYLQLCRVLDDPDASLSQVARLVEQDPALLAKVLHIANSAFFGFSSPVDSAFDAALRLGIDLLKSLVLVLGVYAGRRGLSAADQQRLANNAFLVADRAAELSRYLGRDRKQTERAYIAGLLHNVGEILGGILEVQDSRSTADEFDLSQGDYSVAGGYLLSLWGFPAAVVDAVCFSNQPQNMPQPNELCTILYVAQLAVSCQQNQVDPLLSLDKPLVAAHGIDVQIVAWLKDARP</sequence>
<dbReference type="PROSITE" id="PS51833">
    <property type="entry name" value="HDOD"/>
    <property type="match status" value="1"/>
</dbReference>
<dbReference type="PANTHER" id="PTHR33525:SF5">
    <property type="entry name" value="TWO COMPONENT SIGNAL TRANSDUCTION SYSTEM RESPONSE REGULATOR"/>
    <property type="match status" value="1"/>
</dbReference>